<dbReference type="AlphaFoldDB" id="A0A8R1I8U6"/>
<evidence type="ECO:0000313" key="2">
    <source>
        <dbReference type="EnsemblMetazoa" id="CJA30894.1"/>
    </source>
</evidence>
<evidence type="ECO:0000313" key="3">
    <source>
        <dbReference type="Proteomes" id="UP000005237"/>
    </source>
</evidence>
<proteinExistence type="predicted"/>
<reference evidence="3" key="1">
    <citation type="submission" date="2010-08" db="EMBL/GenBank/DDBJ databases">
        <authorList>
            <consortium name="Caenorhabditis japonica Sequencing Consortium"/>
            <person name="Wilson R.K."/>
        </authorList>
    </citation>
    <scope>NUCLEOTIDE SEQUENCE [LARGE SCALE GENOMIC DNA]</scope>
    <source>
        <strain evidence="3">DF5081</strain>
    </source>
</reference>
<dbReference type="CDD" id="cd23617">
    <property type="entry name" value="TFP_LU_ECD_Daf4"/>
    <property type="match status" value="1"/>
</dbReference>
<feature type="chain" id="PRO_5035718888" evidence="1">
    <location>
        <begin position="26"/>
        <end position="197"/>
    </location>
</feature>
<keyword evidence="3" id="KW-1185">Reference proteome</keyword>
<organism evidence="2 3">
    <name type="scientific">Caenorhabditis japonica</name>
    <dbReference type="NCBI Taxonomy" id="281687"/>
    <lineage>
        <taxon>Eukaryota</taxon>
        <taxon>Metazoa</taxon>
        <taxon>Ecdysozoa</taxon>
        <taxon>Nematoda</taxon>
        <taxon>Chromadorea</taxon>
        <taxon>Rhabditida</taxon>
        <taxon>Rhabditina</taxon>
        <taxon>Rhabditomorpha</taxon>
        <taxon>Rhabditoidea</taxon>
        <taxon>Rhabditidae</taxon>
        <taxon>Peloderinae</taxon>
        <taxon>Caenorhabditis</taxon>
    </lineage>
</organism>
<name>A0A8R1I8U6_CAEJA</name>
<feature type="signal peptide" evidence="1">
    <location>
        <begin position="1"/>
        <end position="25"/>
    </location>
</feature>
<evidence type="ECO:0000256" key="1">
    <source>
        <dbReference type="SAM" id="SignalP"/>
    </source>
</evidence>
<dbReference type="EnsemblMetazoa" id="CJA30894.1">
    <property type="protein sequence ID" value="CJA30894.1"/>
    <property type="gene ID" value="WBGene00206741"/>
</dbReference>
<sequence>MKRAVRLKLLTIFTLLATVLHVANAAAVPSTSTSTVPDHRDMRLAAENAEKQADVYTEPGMNESMTTEAPKAALPTISIECATFDEVECATHGRCELGKKTCHTENHLRAVGCIAIFGWPARLESNRTEDFFEVPLHRFKKLDCMQYQDASSMSCVSATKCRQENRFRAGIGMCCCTTPNCNVLGNIEQVNPSKKGQ</sequence>
<protein>
    <submittedName>
        <fullName evidence="2">Uncharacterized protein</fullName>
    </submittedName>
</protein>
<keyword evidence="1" id="KW-0732">Signal</keyword>
<accession>A0A8R1I8U6</accession>
<dbReference type="Proteomes" id="UP000005237">
    <property type="component" value="Unassembled WGS sequence"/>
</dbReference>
<reference evidence="2" key="2">
    <citation type="submission" date="2022-06" db="UniProtKB">
        <authorList>
            <consortium name="EnsemblMetazoa"/>
        </authorList>
    </citation>
    <scope>IDENTIFICATION</scope>
    <source>
        <strain evidence="2">DF5081</strain>
    </source>
</reference>